<protein>
    <submittedName>
        <fullName evidence="1">Uncharacterized protein</fullName>
    </submittedName>
</protein>
<keyword evidence="2" id="KW-1185">Reference proteome</keyword>
<dbReference type="STRING" id="470826.SAMN04488027_10835"/>
<name>A0A1G7XEY3_9FLAO</name>
<evidence type="ECO:0000313" key="1">
    <source>
        <dbReference type="EMBL" id="SDG82100.1"/>
    </source>
</evidence>
<dbReference type="RefSeq" id="WP_093368113.1">
    <property type="nucleotide sequence ID" value="NZ_FNCW01000008.1"/>
</dbReference>
<accession>A0A1G7XEY3</accession>
<gene>
    <name evidence="1" type="ORF">SAMN04488027_10835</name>
</gene>
<proteinExistence type="predicted"/>
<dbReference type="EMBL" id="FNCW01000008">
    <property type="protein sequence ID" value="SDG82100.1"/>
    <property type="molecule type" value="Genomic_DNA"/>
</dbReference>
<reference evidence="1 2" key="1">
    <citation type="submission" date="2016-10" db="EMBL/GenBank/DDBJ databases">
        <authorList>
            <person name="de Groot N.N."/>
        </authorList>
    </citation>
    <scope>NUCLEOTIDE SEQUENCE [LARGE SCALE GENOMIC DNA]</scope>
    <source>
        <strain evidence="1 2">DSM 19803</strain>
    </source>
</reference>
<sequence length="77" mass="9297">MKLTYKRLIDVTLDELKHELVKEIKKEFKADFTRELRALLKDLKYNEPTRWVSRANLNSSEKNGLHKKQLFRNIPKK</sequence>
<dbReference type="Proteomes" id="UP000199296">
    <property type="component" value="Unassembled WGS sequence"/>
</dbReference>
<evidence type="ECO:0000313" key="2">
    <source>
        <dbReference type="Proteomes" id="UP000199296"/>
    </source>
</evidence>
<dbReference type="AlphaFoldDB" id="A0A1G7XEY3"/>
<organism evidence="1 2">
    <name type="scientific">Psychroflexus sediminis</name>
    <dbReference type="NCBI Taxonomy" id="470826"/>
    <lineage>
        <taxon>Bacteria</taxon>
        <taxon>Pseudomonadati</taxon>
        <taxon>Bacteroidota</taxon>
        <taxon>Flavobacteriia</taxon>
        <taxon>Flavobacteriales</taxon>
        <taxon>Flavobacteriaceae</taxon>
        <taxon>Psychroflexus</taxon>
    </lineage>
</organism>